<sequence length="201" mass="21609">MDEQTLNRLNTDRLQSRQVDELVGLARGLIADGSINQAEVEFLEKWLVANLSVSQQPLIATLYDRVGTILSDGVADPEECDDLFAALSAFTAGDAVLGEAPKSASLPLCQPAPPVRFEGMAFCFTGTFSFGQRKHCEEAVASRGGTGGSLTKATNYLVIGAYATESWKHSSFGNKIIKAAEMRSTGIPISIIAEEHWASRL</sequence>
<organism evidence="1 2">
    <name type="scientific">Pacificimonas flava</name>
    <dbReference type="NCBI Taxonomy" id="1234595"/>
    <lineage>
        <taxon>Bacteria</taxon>
        <taxon>Pseudomonadati</taxon>
        <taxon>Pseudomonadota</taxon>
        <taxon>Alphaproteobacteria</taxon>
        <taxon>Sphingomonadales</taxon>
        <taxon>Sphingosinicellaceae</taxon>
        <taxon>Pacificimonas</taxon>
    </lineage>
</organism>
<name>M2U1R7_9SPHN</name>
<dbReference type="AlphaFoldDB" id="M2U1R7"/>
<dbReference type="SUPFAM" id="SSF52113">
    <property type="entry name" value="BRCT domain"/>
    <property type="match status" value="1"/>
</dbReference>
<proteinExistence type="predicted"/>
<dbReference type="GO" id="GO:0016874">
    <property type="term" value="F:ligase activity"/>
    <property type="evidence" value="ECO:0007669"/>
    <property type="project" value="UniProtKB-KW"/>
</dbReference>
<dbReference type="Gene3D" id="3.40.50.10190">
    <property type="entry name" value="BRCT domain"/>
    <property type="match status" value="1"/>
</dbReference>
<keyword evidence="1" id="KW-0436">Ligase</keyword>
<keyword evidence="2" id="KW-1185">Reference proteome</keyword>
<protein>
    <submittedName>
        <fullName evidence="1">NAD-dependent DNA ligase</fullName>
    </submittedName>
</protein>
<evidence type="ECO:0000313" key="2">
    <source>
        <dbReference type="Proteomes" id="UP000011717"/>
    </source>
</evidence>
<dbReference type="CDD" id="cd17748">
    <property type="entry name" value="BRCT_DNA_ligase_like"/>
    <property type="match status" value="1"/>
</dbReference>
<dbReference type="EMBL" id="AMRV01000012">
    <property type="protein sequence ID" value="EMD81922.1"/>
    <property type="molecule type" value="Genomic_DNA"/>
</dbReference>
<comment type="caution">
    <text evidence="1">The sequence shown here is derived from an EMBL/GenBank/DDBJ whole genome shotgun (WGS) entry which is preliminary data.</text>
</comment>
<evidence type="ECO:0000313" key="1">
    <source>
        <dbReference type="EMBL" id="EMD81922.1"/>
    </source>
</evidence>
<dbReference type="InterPro" id="IPR036420">
    <property type="entry name" value="BRCT_dom_sf"/>
</dbReference>
<reference evidence="1 2" key="1">
    <citation type="journal article" date="2013" name="Genome Announc.">
        <title>Draft Genome Sequence of Strain JLT2015T, Belonging to the Family Sphingomonadaceae of the Alphaproteobacteria.</title>
        <authorList>
            <person name="Tang K."/>
            <person name="Liu K."/>
            <person name="Li S."/>
            <person name="Jiao N."/>
        </authorList>
    </citation>
    <scope>NUCLEOTIDE SEQUENCE [LARGE SCALE GENOMIC DNA]</scope>
    <source>
        <strain evidence="1 2">JLT2015</strain>
    </source>
</reference>
<dbReference type="Proteomes" id="UP000011717">
    <property type="component" value="Unassembled WGS sequence"/>
</dbReference>
<accession>M2U1R7</accession>
<gene>
    <name evidence="1" type="ORF">C725_2711</name>
</gene>
<dbReference type="RefSeq" id="WP_008603675.1">
    <property type="nucleotide sequence ID" value="NZ_AMRV01000012.1"/>
</dbReference>